<evidence type="ECO:0000256" key="2">
    <source>
        <dbReference type="ARBA" id="ARBA00022723"/>
    </source>
</evidence>
<dbReference type="EMBL" id="CP002456">
    <property type="protein sequence ID" value="ADU91455.1"/>
    <property type="molecule type" value="Genomic_DNA"/>
</dbReference>
<sequence length="106" mass="11884">MTESEFLIQANNYLTSIETLAEKWIDADIDVDCTRQGNVLTLDFNGQQVVLNIQTPMKELWLASKSGAYHYTFDGSTWINTRAGKPDLNSELTQVCSSLSGEHLKI</sequence>
<evidence type="ECO:0000256" key="4">
    <source>
        <dbReference type="HAMAP-Rule" id="MF_00142"/>
    </source>
</evidence>
<reference evidence="5 6" key="1">
    <citation type="journal article" date="2011" name="J. Bacteriol.">
        <title>Genome sequence of Taylorella equigenitalis MCE9, the causative agent of contagious equine metritis.</title>
        <authorList>
            <person name="Hebert L."/>
            <person name="Moumen B."/>
            <person name="Duquesne F."/>
            <person name="Breuil M.F."/>
            <person name="Laugier C."/>
            <person name="Batto J.M."/>
            <person name="Renault P."/>
            <person name="Petry S."/>
        </authorList>
    </citation>
    <scope>NUCLEOTIDE SEQUENCE [LARGE SCALE GENOMIC DNA]</scope>
    <source>
        <strain evidence="5 6">MCE9</strain>
    </source>
</reference>
<evidence type="ECO:0000313" key="5">
    <source>
        <dbReference type="EMBL" id="ADU91455.1"/>
    </source>
</evidence>
<proteinExistence type="inferred from homology"/>
<dbReference type="PROSITE" id="PS50810">
    <property type="entry name" value="FRATAXIN_2"/>
    <property type="match status" value="1"/>
</dbReference>
<dbReference type="AlphaFoldDB" id="A0A654KGG3"/>
<dbReference type="HAMAP" id="MF_00142">
    <property type="entry name" value="CyaY"/>
    <property type="match status" value="1"/>
</dbReference>
<name>A0A654KGG3_TAYEM</name>
<dbReference type="GO" id="GO:0008199">
    <property type="term" value="F:ferric iron binding"/>
    <property type="evidence" value="ECO:0007669"/>
    <property type="project" value="InterPro"/>
</dbReference>
<keyword evidence="2 4" id="KW-0479">Metal-binding</keyword>
<evidence type="ECO:0000256" key="1">
    <source>
        <dbReference type="ARBA" id="ARBA00008183"/>
    </source>
</evidence>
<dbReference type="SUPFAM" id="SSF55387">
    <property type="entry name" value="Frataxin/Nqo15-like"/>
    <property type="match status" value="1"/>
</dbReference>
<dbReference type="InterPro" id="IPR002908">
    <property type="entry name" value="Frataxin/CyaY"/>
</dbReference>
<dbReference type="KEGG" id="teq:TEQUI_0513"/>
<dbReference type="GO" id="GO:0005737">
    <property type="term" value="C:cytoplasm"/>
    <property type="evidence" value="ECO:0007669"/>
    <property type="project" value="UniProtKB-ARBA"/>
</dbReference>
<evidence type="ECO:0000313" key="6">
    <source>
        <dbReference type="Proteomes" id="UP000007472"/>
    </source>
</evidence>
<organism evidence="5 6">
    <name type="scientific">Taylorella equigenitalis (strain MCE9)</name>
    <dbReference type="NCBI Taxonomy" id="937774"/>
    <lineage>
        <taxon>Bacteria</taxon>
        <taxon>Pseudomonadati</taxon>
        <taxon>Pseudomonadota</taxon>
        <taxon>Betaproteobacteria</taxon>
        <taxon>Burkholderiales</taxon>
        <taxon>Alcaligenaceae</taxon>
        <taxon>Taylorella</taxon>
    </lineage>
</organism>
<dbReference type="Gene3D" id="3.30.920.10">
    <property type="entry name" value="Frataxin/CyaY"/>
    <property type="match status" value="1"/>
</dbReference>
<accession>A0A654KGG3</accession>
<dbReference type="InterPro" id="IPR036524">
    <property type="entry name" value="Frataxin/CyaY_sf"/>
</dbReference>
<dbReference type="NCBIfam" id="TIGR03421">
    <property type="entry name" value="FeS_CyaY"/>
    <property type="match status" value="1"/>
</dbReference>
<protein>
    <recommendedName>
        <fullName evidence="4">Iron-sulfur cluster assembly protein CyaY</fullName>
    </recommendedName>
</protein>
<keyword evidence="3 4" id="KW-0408">Iron</keyword>
<evidence type="ECO:0000256" key="3">
    <source>
        <dbReference type="ARBA" id="ARBA00023004"/>
    </source>
</evidence>
<dbReference type="Proteomes" id="UP000007472">
    <property type="component" value="Chromosome"/>
</dbReference>
<dbReference type="PANTHER" id="PTHR16821">
    <property type="entry name" value="FRATAXIN"/>
    <property type="match status" value="1"/>
</dbReference>
<dbReference type="GO" id="GO:0016226">
    <property type="term" value="P:iron-sulfur cluster assembly"/>
    <property type="evidence" value="ECO:0007669"/>
    <property type="project" value="UniProtKB-UniRule"/>
</dbReference>
<gene>
    <name evidence="4" type="primary">cyaY</name>
    <name evidence="5" type="ordered locus">TEQUI_0513</name>
</gene>
<comment type="function">
    <text evidence="4">Involved in iron-sulfur (Fe-S) cluster assembly. May act as a regulator of Fe-S biogenesis.</text>
</comment>
<comment type="similarity">
    <text evidence="1 4">Belongs to the frataxin family.</text>
</comment>
<dbReference type="PANTHER" id="PTHR16821:SF2">
    <property type="entry name" value="FRATAXIN, MITOCHONDRIAL"/>
    <property type="match status" value="1"/>
</dbReference>
<dbReference type="SMART" id="SM01219">
    <property type="entry name" value="Frataxin_Cyay"/>
    <property type="match status" value="1"/>
</dbReference>
<dbReference type="Pfam" id="PF01491">
    <property type="entry name" value="Frataxin_Cyay"/>
    <property type="match status" value="1"/>
</dbReference>
<dbReference type="InterPro" id="IPR047584">
    <property type="entry name" value="CyaY"/>
</dbReference>